<dbReference type="EMBL" id="CP023699">
    <property type="protein sequence ID" value="QEU93687.1"/>
    <property type="molecule type" value="Genomic_DNA"/>
</dbReference>
<evidence type="ECO:0000256" key="1">
    <source>
        <dbReference type="SAM" id="MobiDB-lite"/>
    </source>
</evidence>
<gene>
    <name evidence="2" type="ORF">CP970_24720</name>
</gene>
<feature type="compositionally biased region" description="Gly residues" evidence="1">
    <location>
        <begin position="54"/>
        <end position="64"/>
    </location>
</feature>
<dbReference type="Proteomes" id="UP000325529">
    <property type="component" value="Chromosome"/>
</dbReference>
<name>A0A5J6GFH3_STRKN</name>
<keyword evidence="3" id="KW-1185">Reference proteome</keyword>
<sequence length="99" mass="10451">MGRLHGHSFSVSQRRADQGPSDGAQNRGRPTAQAEPCRRSNGDSTPMGSQSGCAGQGYEPGQGRYGCRLGRPHGHGDPLSVGRRRGAVGNNRVQTPERG</sequence>
<evidence type="ECO:0000313" key="3">
    <source>
        <dbReference type="Proteomes" id="UP000325529"/>
    </source>
</evidence>
<reference evidence="2 3" key="1">
    <citation type="submission" date="2017-09" db="EMBL/GenBank/DDBJ databases">
        <authorList>
            <person name="Lee N."/>
            <person name="Cho B.-K."/>
        </authorList>
    </citation>
    <scope>NUCLEOTIDE SEQUENCE [LARGE SCALE GENOMIC DNA]</scope>
    <source>
        <strain evidence="2 3">ATCC 12853</strain>
    </source>
</reference>
<proteinExistence type="predicted"/>
<dbReference type="AlphaFoldDB" id="A0A5J6GFH3"/>
<dbReference type="KEGG" id="ska:CP970_24720"/>
<accession>A0A5J6GFH3</accession>
<feature type="region of interest" description="Disordered" evidence="1">
    <location>
        <begin position="1"/>
        <end position="99"/>
    </location>
</feature>
<organism evidence="2 3">
    <name type="scientific">Streptomyces kanamyceticus</name>
    <dbReference type="NCBI Taxonomy" id="1967"/>
    <lineage>
        <taxon>Bacteria</taxon>
        <taxon>Bacillati</taxon>
        <taxon>Actinomycetota</taxon>
        <taxon>Actinomycetes</taxon>
        <taxon>Kitasatosporales</taxon>
        <taxon>Streptomycetaceae</taxon>
        <taxon>Streptomyces</taxon>
    </lineage>
</organism>
<protein>
    <submittedName>
        <fullName evidence="2">Uncharacterized protein</fullName>
    </submittedName>
</protein>
<feature type="compositionally biased region" description="Polar residues" evidence="1">
    <location>
        <begin position="42"/>
        <end position="53"/>
    </location>
</feature>
<evidence type="ECO:0000313" key="2">
    <source>
        <dbReference type="EMBL" id="QEU93687.1"/>
    </source>
</evidence>